<protein>
    <submittedName>
        <fullName evidence="1">Uncharacterized protein</fullName>
    </submittedName>
</protein>
<dbReference type="OrthoDB" id="2989401at2"/>
<dbReference type="AlphaFoldDB" id="A0A9X1CAH7"/>
<organism evidence="1 2">
    <name type="scientific">Oceanobacillus polygoni</name>
    <dbReference type="NCBI Taxonomy" id="1235259"/>
    <lineage>
        <taxon>Bacteria</taxon>
        <taxon>Bacillati</taxon>
        <taxon>Bacillota</taxon>
        <taxon>Bacilli</taxon>
        <taxon>Bacillales</taxon>
        <taxon>Bacillaceae</taxon>
        <taxon>Oceanobacillus</taxon>
    </lineage>
</organism>
<proteinExistence type="predicted"/>
<dbReference type="EMBL" id="JAGGMB010000001">
    <property type="protein sequence ID" value="MBP2075881.1"/>
    <property type="molecule type" value="Genomic_DNA"/>
</dbReference>
<comment type="caution">
    <text evidence="1">The sequence shown here is derived from an EMBL/GenBank/DDBJ whole genome shotgun (WGS) entry which is preliminary data.</text>
</comment>
<name>A0A9X1CAH7_9BACI</name>
<reference evidence="1" key="1">
    <citation type="submission" date="2021-03" db="EMBL/GenBank/DDBJ databases">
        <title>Genomic Encyclopedia of Type Strains, Phase IV (KMG-IV): sequencing the most valuable type-strain genomes for metagenomic binning, comparative biology and taxonomic classification.</title>
        <authorList>
            <person name="Goeker M."/>
        </authorList>
    </citation>
    <scope>NUCLEOTIDE SEQUENCE</scope>
    <source>
        <strain evidence="1">DSM 107338</strain>
    </source>
</reference>
<dbReference type="Proteomes" id="UP001138793">
    <property type="component" value="Unassembled WGS sequence"/>
</dbReference>
<accession>A0A9X1CAH7</accession>
<dbReference type="RefSeq" id="WP_149474097.1">
    <property type="nucleotide sequence ID" value="NZ_JAGGMB010000001.1"/>
</dbReference>
<evidence type="ECO:0000313" key="1">
    <source>
        <dbReference type="EMBL" id="MBP2075881.1"/>
    </source>
</evidence>
<evidence type="ECO:0000313" key="2">
    <source>
        <dbReference type="Proteomes" id="UP001138793"/>
    </source>
</evidence>
<sequence length="187" mass="22146">MEYCNYKLDEAKYFLVQMEKLQQVGNLTDFSYNLNAFLTSTRSISAYLGDNIKEIDVFQLVNKDYKMKFLKEQRNFTVHEKLLETSAMVNVDIESSITVNVKEEIKIETYEENTEGKKVEITTETEPEYNNIFIDDQFNNEDYVRTSHQFFFEEWDKGPEDIVSLCLYSIDWLEKMISKLINEGLLK</sequence>
<keyword evidence="2" id="KW-1185">Reference proteome</keyword>
<gene>
    <name evidence="1" type="ORF">J2Z64_000092</name>
</gene>